<dbReference type="Proteomes" id="UP000239462">
    <property type="component" value="Chromosome"/>
</dbReference>
<dbReference type="RefSeq" id="WP_104837977.1">
    <property type="nucleotide sequence ID" value="NZ_CP026606.1"/>
</dbReference>
<dbReference type="PROSITE" id="PS50987">
    <property type="entry name" value="HTH_ARSR_2"/>
    <property type="match status" value="1"/>
</dbReference>
<dbReference type="CDD" id="cd00090">
    <property type="entry name" value="HTH_ARSR"/>
    <property type="match status" value="1"/>
</dbReference>
<evidence type="ECO:0000313" key="3">
    <source>
        <dbReference type="Proteomes" id="UP000239462"/>
    </source>
</evidence>
<evidence type="ECO:0000313" key="2">
    <source>
        <dbReference type="EMBL" id="AVB76462.1"/>
    </source>
</evidence>
<accession>A0A2L1CAR4</accession>
<dbReference type="GO" id="GO:0003700">
    <property type="term" value="F:DNA-binding transcription factor activity"/>
    <property type="evidence" value="ECO:0007669"/>
    <property type="project" value="InterPro"/>
</dbReference>
<feature type="domain" description="HTH arsR-type" evidence="1">
    <location>
        <begin position="1"/>
        <end position="88"/>
    </location>
</feature>
<dbReference type="GeneID" id="36102150"/>
<dbReference type="InterPro" id="IPR001845">
    <property type="entry name" value="HTH_ArsR_DNA-bd_dom"/>
</dbReference>
<name>A0A2L1CAR4_METMI</name>
<dbReference type="AlphaFoldDB" id="A0A2L1CAR4"/>
<evidence type="ECO:0000259" key="1">
    <source>
        <dbReference type="PROSITE" id="PS50987"/>
    </source>
</evidence>
<dbReference type="SUPFAM" id="SSF46785">
    <property type="entry name" value="Winged helix' DNA-binding domain"/>
    <property type="match status" value="1"/>
</dbReference>
<reference evidence="3" key="1">
    <citation type="journal article" date="2018" name="Genome Announc.">
        <title>Complete Genome Sequence of the Methanococcus maripaludis Type Strain JJ (DSM 2067), a Model for Selenoprotein Synthesis in Archaea.</title>
        <authorList>
            <person name="Poehlein A."/>
            <person name="Heym D."/>
            <person name="Quitzke V."/>
            <person name="Fersch J."/>
            <person name="Daniel R."/>
            <person name="Rother M."/>
        </authorList>
    </citation>
    <scope>NUCLEOTIDE SEQUENCE [LARGE SCALE GENOMIC DNA]</scope>
    <source>
        <strain evidence="3">DSM 2067</strain>
    </source>
</reference>
<protein>
    <recommendedName>
        <fullName evidence="1">HTH arsR-type domain-containing protein</fullName>
    </recommendedName>
</protein>
<dbReference type="InterPro" id="IPR036390">
    <property type="entry name" value="WH_DNA-bd_sf"/>
</dbReference>
<sequence length="173" mass="20241">MEAILKKLVNTKERKLILTKLLKEPMCCEDLSNELNISKGLPAQFLKLCTSLNLVKRERTSHRVYYSINPENYLKIYNAVVIEDRKIEEKKNLKHSLKKDEFQTTLSVENTSKDYDIKKIDNGFGGTTFILNDKDSSFEIFKTNENNYWCVACQSDNCEHVLYLKKAYSKKRN</sequence>
<dbReference type="EMBL" id="CP026606">
    <property type="protein sequence ID" value="AVB76462.1"/>
    <property type="molecule type" value="Genomic_DNA"/>
</dbReference>
<dbReference type="InterPro" id="IPR036388">
    <property type="entry name" value="WH-like_DNA-bd_sf"/>
</dbReference>
<dbReference type="InterPro" id="IPR011991">
    <property type="entry name" value="ArsR-like_HTH"/>
</dbReference>
<dbReference type="KEGG" id="mmad:MMJJ_10640"/>
<gene>
    <name evidence="2" type="ORF">MMJJ_10640</name>
</gene>
<dbReference type="Gene3D" id="1.10.10.10">
    <property type="entry name" value="Winged helix-like DNA-binding domain superfamily/Winged helix DNA-binding domain"/>
    <property type="match status" value="1"/>
</dbReference>
<organism evidence="2 3">
    <name type="scientific">Methanococcus maripaludis</name>
    <name type="common">Methanococcus deltae</name>
    <dbReference type="NCBI Taxonomy" id="39152"/>
    <lineage>
        <taxon>Archaea</taxon>
        <taxon>Methanobacteriati</taxon>
        <taxon>Methanobacteriota</taxon>
        <taxon>Methanomada group</taxon>
        <taxon>Methanococci</taxon>
        <taxon>Methanococcales</taxon>
        <taxon>Methanococcaceae</taxon>
        <taxon>Methanococcus</taxon>
    </lineage>
</organism>
<proteinExistence type="predicted"/>